<proteinExistence type="inferred from homology"/>
<dbReference type="InterPro" id="IPR002423">
    <property type="entry name" value="Cpn60/GroEL/TCP-1"/>
</dbReference>
<gene>
    <name evidence="10" type="ORF">AAG570_000725</name>
</gene>
<evidence type="ECO:0000256" key="7">
    <source>
        <dbReference type="ARBA" id="ARBA00024086"/>
    </source>
</evidence>
<dbReference type="PROSITE" id="PS00750">
    <property type="entry name" value="TCP1_1"/>
    <property type="match status" value="1"/>
</dbReference>
<name>A0ABD0ZAL0_9HEMI</name>
<dbReference type="EMBL" id="JBFDAA010000001">
    <property type="protein sequence ID" value="KAL1140797.1"/>
    <property type="molecule type" value="Genomic_DNA"/>
</dbReference>
<dbReference type="InterPro" id="IPR012718">
    <property type="entry name" value="Chap_CCT_epsi"/>
</dbReference>
<dbReference type="GO" id="GO:0005524">
    <property type="term" value="F:ATP binding"/>
    <property type="evidence" value="ECO:0007669"/>
    <property type="project" value="UniProtKB-KW"/>
</dbReference>
<evidence type="ECO:0000313" key="10">
    <source>
        <dbReference type="EMBL" id="KAL1140797.1"/>
    </source>
</evidence>
<accession>A0ABD0ZAL0</accession>
<dbReference type="NCBIfam" id="NF041082">
    <property type="entry name" value="thermosome_alpha"/>
    <property type="match status" value="1"/>
</dbReference>
<dbReference type="Gene3D" id="3.50.7.10">
    <property type="entry name" value="GroEL"/>
    <property type="match status" value="1"/>
</dbReference>
<dbReference type="InterPro" id="IPR053374">
    <property type="entry name" value="TCP-1_chaperonin"/>
</dbReference>
<dbReference type="Gene3D" id="1.10.560.10">
    <property type="entry name" value="GroEL-like equatorial domain"/>
    <property type="match status" value="1"/>
</dbReference>
<dbReference type="InterPro" id="IPR054827">
    <property type="entry name" value="thermosome_alpha"/>
</dbReference>
<dbReference type="InterPro" id="IPR002194">
    <property type="entry name" value="Chaperonin_TCP-1_CS"/>
</dbReference>
<dbReference type="SUPFAM" id="SSF54849">
    <property type="entry name" value="GroEL-intermediate domain like"/>
    <property type="match status" value="1"/>
</dbReference>
<dbReference type="FunFam" id="3.50.7.10:FF:000003">
    <property type="entry name" value="T-complex protein 1 subunit epsilon"/>
    <property type="match status" value="1"/>
</dbReference>
<dbReference type="GO" id="GO:0005832">
    <property type="term" value="C:chaperonin-containing T-complex"/>
    <property type="evidence" value="ECO:0007669"/>
    <property type="project" value="UniProtKB-ARBA"/>
</dbReference>
<dbReference type="SUPFAM" id="SSF52029">
    <property type="entry name" value="GroEL apical domain-like"/>
    <property type="match status" value="1"/>
</dbReference>
<dbReference type="InterPro" id="IPR027409">
    <property type="entry name" value="GroEL-like_apical_dom_sf"/>
</dbReference>
<dbReference type="AlphaFoldDB" id="A0ABD0ZAL0"/>
<keyword evidence="4 9" id="KW-0547">Nucleotide-binding</keyword>
<evidence type="ECO:0000256" key="5">
    <source>
        <dbReference type="ARBA" id="ARBA00022840"/>
    </source>
</evidence>
<dbReference type="PRINTS" id="PR00304">
    <property type="entry name" value="TCOMPLEXTCP1"/>
</dbReference>
<sequence length="542" mass="59391">MTAFPGSIAFDEYGRPFIIIKDQEKQSRLTGTEAIKSHILAGKTLTKILRTSLGPKGLDKILVSPDGDITVTNDGATILKKMDVEHEIAKLMVQLSQSQDDEIGDGTTGVVVLAGALLEQAETLINKGIHPIRIADGFESAAQFAIGHLNSIAETFPFDQNDLEPLIKVAMTSLGSKIVSKCQRQMAEIAVNAVLAVADLEKRDVNFELIKIVEKVGGRLEDSTLVNGVVVDKDFSHPQMPKVLKDVKIAILTCPFEPPKPKTKHKLDVTSIEDYRELRKYEAEKFETMVQMVKDAGATLAICQWGFDDEANHLLLQRNLPAVRWVGGPEIELIAMATGGRIVPRFEELSSEKLGYAGIVRELTFGTTKDRMLVIEECANSKAVTVFIRGSNKMIIEEAKRSLHDAMCAVRNLICENSIVYGGGAAEISCAIAISNQADRISSLEQYAFRCFSEALEVIPLALAENSGLPPIKTLTDIKSKQVAENNSALGVDCMLQGTNDMKQQHVLETLHSKKQQIQLATQLVKMILKIDDIRSPADSEI</sequence>
<organism evidence="10 11">
    <name type="scientific">Ranatra chinensis</name>
    <dbReference type="NCBI Taxonomy" id="642074"/>
    <lineage>
        <taxon>Eukaryota</taxon>
        <taxon>Metazoa</taxon>
        <taxon>Ecdysozoa</taxon>
        <taxon>Arthropoda</taxon>
        <taxon>Hexapoda</taxon>
        <taxon>Insecta</taxon>
        <taxon>Pterygota</taxon>
        <taxon>Neoptera</taxon>
        <taxon>Paraneoptera</taxon>
        <taxon>Hemiptera</taxon>
        <taxon>Heteroptera</taxon>
        <taxon>Panheteroptera</taxon>
        <taxon>Nepomorpha</taxon>
        <taxon>Nepidae</taxon>
        <taxon>Ranatrinae</taxon>
        <taxon>Ranatra</taxon>
    </lineage>
</organism>
<protein>
    <recommendedName>
        <fullName evidence="7">T-complex protein 1 subunit epsilon</fullName>
    </recommendedName>
    <alternativeName>
        <fullName evidence="8">CCT-epsilon</fullName>
    </alternativeName>
</protein>
<dbReference type="InterPro" id="IPR027413">
    <property type="entry name" value="GROEL-like_equatorial_sf"/>
</dbReference>
<dbReference type="InterPro" id="IPR017998">
    <property type="entry name" value="Chaperone_TCP-1"/>
</dbReference>
<evidence type="ECO:0000256" key="1">
    <source>
        <dbReference type="ARBA" id="ARBA00004496"/>
    </source>
</evidence>
<comment type="similarity">
    <text evidence="2 9">Belongs to the TCP-1 chaperonin family.</text>
</comment>
<evidence type="ECO:0000256" key="6">
    <source>
        <dbReference type="ARBA" id="ARBA00023186"/>
    </source>
</evidence>
<keyword evidence="6 9" id="KW-0143">Chaperone</keyword>
<dbReference type="CDD" id="cd03339">
    <property type="entry name" value="TCP1_epsilon"/>
    <property type="match status" value="1"/>
</dbReference>
<evidence type="ECO:0000256" key="8">
    <source>
        <dbReference type="ARBA" id="ARBA00033325"/>
    </source>
</evidence>
<keyword evidence="11" id="KW-1185">Reference proteome</keyword>
<dbReference type="FunFam" id="1.10.560.10:FF:000053">
    <property type="entry name" value="T-complex protein 1 subunit delta"/>
    <property type="match status" value="1"/>
</dbReference>
<evidence type="ECO:0000256" key="3">
    <source>
        <dbReference type="ARBA" id="ARBA00022490"/>
    </source>
</evidence>
<dbReference type="NCBIfam" id="TIGR02343">
    <property type="entry name" value="chap_CCT_epsi"/>
    <property type="match status" value="1"/>
</dbReference>
<comment type="subcellular location">
    <subcellularLocation>
        <location evidence="1">Cytoplasm</location>
    </subcellularLocation>
</comment>
<keyword evidence="5 9" id="KW-0067">ATP-binding</keyword>
<dbReference type="FunFam" id="1.10.560.10:FF:000049">
    <property type="entry name" value="T-complex protein 1 subunitTheta, putative"/>
    <property type="match status" value="1"/>
</dbReference>
<dbReference type="InterPro" id="IPR027410">
    <property type="entry name" value="TCP-1-like_intermed_sf"/>
</dbReference>
<dbReference type="SUPFAM" id="SSF48592">
    <property type="entry name" value="GroEL equatorial domain-like"/>
    <property type="match status" value="1"/>
</dbReference>
<evidence type="ECO:0000256" key="9">
    <source>
        <dbReference type="RuleBase" id="RU004187"/>
    </source>
</evidence>
<evidence type="ECO:0000256" key="2">
    <source>
        <dbReference type="ARBA" id="ARBA00008020"/>
    </source>
</evidence>
<reference evidence="10 11" key="1">
    <citation type="submission" date="2024-07" db="EMBL/GenBank/DDBJ databases">
        <title>Chromosome-level genome assembly of the water stick insect Ranatra chinensis (Heteroptera: Nepidae).</title>
        <authorList>
            <person name="Liu X."/>
        </authorList>
    </citation>
    <scope>NUCLEOTIDE SEQUENCE [LARGE SCALE GENOMIC DNA]</scope>
    <source>
        <strain evidence="10">Cailab_2021Rc</strain>
        <tissue evidence="10">Muscle</tissue>
    </source>
</reference>
<evidence type="ECO:0000256" key="4">
    <source>
        <dbReference type="ARBA" id="ARBA00022741"/>
    </source>
</evidence>
<comment type="caution">
    <text evidence="10">The sequence shown here is derived from an EMBL/GenBank/DDBJ whole genome shotgun (WGS) entry which is preliminary data.</text>
</comment>
<dbReference type="Pfam" id="PF00118">
    <property type="entry name" value="Cpn60_TCP1"/>
    <property type="match status" value="1"/>
</dbReference>
<dbReference type="PANTHER" id="PTHR11353">
    <property type="entry name" value="CHAPERONIN"/>
    <property type="match status" value="1"/>
</dbReference>
<dbReference type="NCBIfam" id="NF041083">
    <property type="entry name" value="thermosome_beta"/>
    <property type="match status" value="1"/>
</dbReference>
<dbReference type="Gene3D" id="3.30.260.10">
    <property type="entry name" value="TCP-1-like chaperonin intermediate domain"/>
    <property type="match status" value="1"/>
</dbReference>
<dbReference type="Proteomes" id="UP001558652">
    <property type="component" value="Unassembled WGS sequence"/>
</dbReference>
<dbReference type="PROSITE" id="PS00995">
    <property type="entry name" value="TCP1_3"/>
    <property type="match status" value="1"/>
</dbReference>
<keyword evidence="3" id="KW-0963">Cytoplasm</keyword>
<evidence type="ECO:0000313" key="11">
    <source>
        <dbReference type="Proteomes" id="UP001558652"/>
    </source>
</evidence>